<dbReference type="RefSeq" id="WP_062608129.1">
    <property type="nucleotide sequence ID" value="NZ_FCOX02000025.1"/>
</dbReference>
<dbReference type="OrthoDB" id="9905708at2"/>
<accession>A0A158CY59</accession>
<protein>
    <submittedName>
        <fullName evidence="1">Uncharacterized protein</fullName>
    </submittedName>
</protein>
<evidence type="ECO:0000313" key="1">
    <source>
        <dbReference type="EMBL" id="SAK87284.1"/>
    </source>
</evidence>
<comment type="caution">
    <text evidence="1">The sequence shown here is derived from an EMBL/GenBank/DDBJ whole genome shotgun (WGS) entry which is preliminary data.</text>
</comment>
<organism evidence="1 2">
    <name type="scientific">Caballeronia calidae</name>
    <dbReference type="NCBI Taxonomy" id="1777139"/>
    <lineage>
        <taxon>Bacteria</taxon>
        <taxon>Pseudomonadati</taxon>
        <taxon>Pseudomonadota</taxon>
        <taxon>Betaproteobacteria</taxon>
        <taxon>Burkholderiales</taxon>
        <taxon>Burkholderiaceae</taxon>
        <taxon>Caballeronia</taxon>
    </lineage>
</organism>
<reference evidence="1" key="1">
    <citation type="submission" date="2016-01" db="EMBL/GenBank/DDBJ databases">
        <authorList>
            <person name="Peeters C."/>
        </authorList>
    </citation>
    <scope>NUCLEOTIDE SEQUENCE</scope>
    <source>
        <strain evidence="1">LMG 29321</strain>
    </source>
</reference>
<dbReference type="EMBL" id="FCOX02000025">
    <property type="protein sequence ID" value="SAK87284.1"/>
    <property type="molecule type" value="Genomic_DNA"/>
</dbReference>
<gene>
    <name evidence="1" type="ORF">AWB78_04521</name>
</gene>
<evidence type="ECO:0000313" key="2">
    <source>
        <dbReference type="Proteomes" id="UP000071859"/>
    </source>
</evidence>
<sequence>MRTLKEAQERLGSLETSIAAIEQALTRLRFLMERLPADKDGPAHANALKSINDYQESLNALYALRDDALWDIELIKKRDETSRQ</sequence>
<proteinExistence type="predicted"/>
<name>A0A158CY59_9BURK</name>
<dbReference type="Proteomes" id="UP000071859">
    <property type="component" value="Unassembled WGS sequence"/>
</dbReference>
<keyword evidence="2" id="KW-1185">Reference proteome</keyword>
<dbReference type="AlphaFoldDB" id="A0A158CY59"/>